<gene>
    <name evidence="4" type="ORF">MB27_29550</name>
</gene>
<dbReference type="Gene3D" id="1.10.357.10">
    <property type="entry name" value="Tetracycline Repressor, domain 2"/>
    <property type="match status" value="1"/>
</dbReference>
<name>A0A0A6UFP1_ACTUT</name>
<dbReference type="STRING" id="1869.MB27_29550"/>
<keyword evidence="1 2" id="KW-0238">DNA-binding</keyword>
<feature type="domain" description="HTH tetR-type" evidence="3">
    <location>
        <begin position="2"/>
        <end position="62"/>
    </location>
</feature>
<evidence type="ECO:0000256" key="1">
    <source>
        <dbReference type="ARBA" id="ARBA00023125"/>
    </source>
</evidence>
<feature type="DNA-binding region" description="H-T-H motif" evidence="2">
    <location>
        <begin position="25"/>
        <end position="44"/>
    </location>
</feature>
<dbReference type="Pfam" id="PF00440">
    <property type="entry name" value="TetR_N"/>
    <property type="match status" value="1"/>
</dbReference>
<keyword evidence="5" id="KW-1185">Reference proteome</keyword>
<organism evidence="4 5">
    <name type="scientific">Actinoplanes utahensis</name>
    <dbReference type="NCBI Taxonomy" id="1869"/>
    <lineage>
        <taxon>Bacteria</taxon>
        <taxon>Bacillati</taxon>
        <taxon>Actinomycetota</taxon>
        <taxon>Actinomycetes</taxon>
        <taxon>Micromonosporales</taxon>
        <taxon>Micromonosporaceae</taxon>
        <taxon>Actinoplanes</taxon>
    </lineage>
</organism>
<reference evidence="4 5" key="1">
    <citation type="submission" date="2014-10" db="EMBL/GenBank/DDBJ databases">
        <title>Draft genome sequence of Actinoplanes utahensis NRRL 12052.</title>
        <authorList>
            <person name="Velasco-Bucheli B."/>
            <person name="del Cerro C."/>
            <person name="Hormigo D."/>
            <person name="Garcia J.L."/>
            <person name="Acebal C."/>
            <person name="Arroyo M."/>
            <person name="de la Mata I."/>
        </authorList>
    </citation>
    <scope>NUCLEOTIDE SEQUENCE [LARGE SCALE GENOMIC DNA]</scope>
    <source>
        <strain evidence="4 5">NRRL 12052</strain>
    </source>
</reference>
<sequence>MSDTKQRLLDGALLALREHGVTGVSARTIAAAAGVNQALVFYHYGSVDELLGAACVATTKARVAAYADRFAAVGSLRELLRVGRDLHTEELAAGNVSVLAQLLAAAQTGERLAGPTGEALRLWAGEIEAVLTRLLRGSPVAEVADIPGLAQAVSAAFVGIELYEGVDRDAAQRALGALDQLAVLIEVVDDLGPLARRALRARVRTHLKEREPIPGA</sequence>
<protein>
    <submittedName>
        <fullName evidence="4">TetR family transcriptional regulator</fullName>
    </submittedName>
</protein>
<dbReference type="PRINTS" id="PR00455">
    <property type="entry name" value="HTHTETR"/>
</dbReference>
<dbReference type="Proteomes" id="UP000054537">
    <property type="component" value="Unassembled WGS sequence"/>
</dbReference>
<dbReference type="GO" id="GO:0003677">
    <property type="term" value="F:DNA binding"/>
    <property type="evidence" value="ECO:0007669"/>
    <property type="project" value="UniProtKB-UniRule"/>
</dbReference>
<dbReference type="PROSITE" id="PS50977">
    <property type="entry name" value="HTH_TETR_2"/>
    <property type="match status" value="1"/>
</dbReference>
<dbReference type="SUPFAM" id="SSF46689">
    <property type="entry name" value="Homeodomain-like"/>
    <property type="match status" value="1"/>
</dbReference>
<dbReference type="eggNOG" id="COG1309">
    <property type="taxonomic scope" value="Bacteria"/>
</dbReference>
<dbReference type="AlphaFoldDB" id="A0A0A6UFP1"/>
<proteinExistence type="predicted"/>
<dbReference type="OrthoDB" id="3474596at2"/>
<evidence type="ECO:0000259" key="3">
    <source>
        <dbReference type="PROSITE" id="PS50977"/>
    </source>
</evidence>
<comment type="caution">
    <text evidence="4">The sequence shown here is derived from an EMBL/GenBank/DDBJ whole genome shotgun (WGS) entry which is preliminary data.</text>
</comment>
<dbReference type="InterPro" id="IPR009057">
    <property type="entry name" value="Homeodomain-like_sf"/>
</dbReference>
<dbReference type="EMBL" id="JRTT01000048">
    <property type="protein sequence ID" value="KHD74266.1"/>
    <property type="molecule type" value="Genomic_DNA"/>
</dbReference>
<evidence type="ECO:0000256" key="2">
    <source>
        <dbReference type="PROSITE-ProRule" id="PRU00335"/>
    </source>
</evidence>
<evidence type="ECO:0000313" key="5">
    <source>
        <dbReference type="Proteomes" id="UP000054537"/>
    </source>
</evidence>
<evidence type="ECO:0000313" key="4">
    <source>
        <dbReference type="EMBL" id="KHD74266.1"/>
    </source>
</evidence>
<dbReference type="RefSeq" id="WP_043529876.1">
    <property type="nucleotide sequence ID" value="NZ_BAABKU010000010.1"/>
</dbReference>
<accession>A0A0A6UFP1</accession>
<dbReference type="InterPro" id="IPR001647">
    <property type="entry name" value="HTH_TetR"/>
</dbReference>